<comment type="caution">
    <text evidence="17">The sequence shown here is derived from an EMBL/GenBank/DDBJ whole genome shotgun (WGS) entry which is preliminary data.</text>
</comment>
<evidence type="ECO:0000256" key="15">
    <source>
        <dbReference type="RuleBase" id="RU004249"/>
    </source>
</evidence>
<comment type="pathway">
    <text evidence="3 15">Amino-acid biosynthesis; L-methionine biosynthesis via de novo pathway; L-homoserine from L-aspartate: step 1/3.</text>
</comment>
<comment type="pathway">
    <text evidence="4 15">Amino-acid biosynthesis; L-threonine biosynthesis; L-threonine from L-aspartate: step 1/5.</text>
</comment>
<feature type="binding site" evidence="13">
    <location>
        <begin position="218"/>
        <end position="219"/>
    </location>
    <ligand>
        <name>ATP</name>
        <dbReference type="ChEBI" id="CHEBI:30616"/>
    </ligand>
</feature>
<dbReference type="GO" id="GO:0004072">
    <property type="term" value="F:aspartate kinase activity"/>
    <property type="evidence" value="ECO:0007669"/>
    <property type="project" value="UniProtKB-EC"/>
</dbReference>
<dbReference type="GO" id="GO:0005524">
    <property type="term" value="F:ATP binding"/>
    <property type="evidence" value="ECO:0007669"/>
    <property type="project" value="UniProtKB-KW"/>
</dbReference>
<dbReference type="NCBIfam" id="NF006540">
    <property type="entry name" value="PRK09034.1"/>
    <property type="match status" value="1"/>
</dbReference>
<dbReference type="Gene3D" id="1.20.120.1320">
    <property type="entry name" value="Aspartokinase, catalytic domain"/>
    <property type="match status" value="1"/>
</dbReference>
<evidence type="ECO:0000256" key="13">
    <source>
        <dbReference type="PIRSR" id="PIRSR000726-1"/>
    </source>
</evidence>
<evidence type="ECO:0000259" key="16">
    <source>
        <dbReference type="PROSITE" id="PS51671"/>
    </source>
</evidence>
<evidence type="ECO:0000256" key="4">
    <source>
        <dbReference type="ARBA" id="ARBA00005139"/>
    </source>
</evidence>
<evidence type="ECO:0000256" key="2">
    <source>
        <dbReference type="ARBA" id="ARBA00004766"/>
    </source>
</evidence>
<dbReference type="SUPFAM" id="SSF53633">
    <property type="entry name" value="Carbamate kinase-like"/>
    <property type="match status" value="1"/>
</dbReference>
<dbReference type="PROSITE" id="PS51671">
    <property type="entry name" value="ACT"/>
    <property type="match status" value="1"/>
</dbReference>
<dbReference type="UniPathway" id="UPA00051">
    <property type="reaction ID" value="UER00462"/>
</dbReference>
<dbReference type="PANTHER" id="PTHR21499">
    <property type="entry name" value="ASPARTATE KINASE"/>
    <property type="match status" value="1"/>
</dbReference>
<evidence type="ECO:0000256" key="14">
    <source>
        <dbReference type="RuleBase" id="RU003448"/>
    </source>
</evidence>
<organism evidence="17 18">
    <name type="scientific">Compostibacillus humi</name>
    <dbReference type="NCBI Taxonomy" id="1245525"/>
    <lineage>
        <taxon>Bacteria</taxon>
        <taxon>Bacillati</taxon>
        <taxon>Bacillota</taxon>
        <taxon>Bacilli</taxon>
        <taxon>Bacillales</taxon>
        <taxon>Bacillaceae</taxon>
        <taxon>Compostibacillus</taxon>
    </lineage>
</organism>
<dbReference type="PROSITE" id="PS00324">
    <property type="entry name" value="ASPARTOKINASE"/>
    <property type="match status" value="1"/>
</dbReference>
<comment type="similarity">
    <text evidence="5 14">Belongs to the aspartokinase family.</text>
</comment>
<feature type="domain" description="ACT" evidence="16">
    <location>
        <begin position="388"/>
        <end position="448"/>
    </location>
</feature>
<feature type="binding site" evidence="13">
    <location>
        <begin position="5"/>
        <end position="8"/>
    </location>
    <ligand>
        <name>ATP</name>
        <dbReference type="ChEBI" id="CHEBI:30616"/>
    </ligand>
</feature>
<dbReference type="InterPro" id="IPR042199">
    <property type="entry name" value="AsparK_Bifunc_asparK/hSer_DH"/>
</dbReference>
<dbReference type="PIRSF" id="PIRSF000726">
    <property type="entry name" value="Asp_kin"/>
    <property type="match status" value="1"/>
</dbReference>
<reference evidence="17" key="1">
    <citation type="journal article" date="2014" name="Int. J. Syst. Evol. Microbiol.">
        <title>Complete genome sequence of Corynebacterium casei LMG S-19264T (=DSM 44701T), isolated from a smear-ripened cheese.</title>
        <authorList>
            <consortium name="US DOE Joint Genome Institute (JGI-PGF)"/>
            <person name="Walter F."/>
            <person name="Albersmeier A."/>
            <person name="Kalinowski J."/>
            <person name="Ruckert C."/>
        </authorList>
    </citation>
    <scope>NUCLEOTIDE SEQUENCE</scope>
    <source>
        <strain evidence="17">CGMCC 1.12360</strain>
    </source>
</reference>
<dbReference type="PANTHER" id="PTHR21499:SF67">
    <property type="entry name" value="ASPARTOKINASE 3"/>
    <property type="match status" value="1"/>
</dbReference>
<evidence type="ECO:0000256" key="12">
    <source>
        <dbReference type="ARBA" id="ARBA00047872"/>
    </source>
</evidence>
<keyword evidence="6 14" id="KW-0808">Transferase</keyword>
<dbReference type="GO" id="GO:0009090">
    <property type="term" value="P:homoserine biosynthetic process"/>
    <property type="evidence" value="ECO:0007669"/>
    <property type="project" value="TreeGrafter"/>
</dbReference>
<reference evidence="17" key="2">
    <citation type="submission" date="2020-09" db="EMBL/GenBank/DDBJ databases">
        <authorList>
            <person name="Sun Q."/>
            <person name="Zhou Y."/>
        </authorList>
    </citation>
    <scope>NUCLEOTIDE SEQUENCE</scope>
    <source>
        <strain evidence="17">CGMCC 1.12360</strain>
    </source>
</reference>
<evidence type="ECO:0000256" key="7">
    <source>
        <dbReference type="ARBA" id="ARBA00022741"/>
    </source>
</evidence>
<evidence type="ECO:0000256" key="3">
    <source>
        <dbReference type="ARBA" id="ARBA00004986"/>
    </source>
</evidence>
<evidence type="ECO:0000256" key="6">
    <source>
        <dbReference type="ARBA" id="ARBA00022679"/>
    </source>
</evidence>
<keyword evidence="18" id="KW-1185">Reference proteome</keyword>
<dbReference type="GO" id="GO:0019877">
    <property type="term" value="P:diaminopimelate biosynthetic process"/>
    <property type="evidence" value="ECO:0007669"/>
    <property type="project" value="UniProtKB-KW"/>
</dbReference>
<evidence type="ECO:0000256" key="1">
    <source>
        <dbReference type="ARBA" id="ARBA00003121"/>
    </source>
</evidence>
<feature type="binding site" evidence="13">
    <location>
        <position position="119"/>
    </location>
    <ligand>
        <name>substrate</name>
    </ligand>
</feature>
<keyword evidence="7 13" id="KW-0547">Nucleotide-binding</keyword>
<protein>
    <recommendedName>
        <fullName evidence="14">Aspartokinase</fullName>
        <ecNumber evidence="14">2.7.2.4</ecNumber>
    </recommendedName>
</protein>
<dbReference type="Gene3D" id="3.40.1160.10">
    <property type="entry name" value="Acetylglutamate kinase-like"/>
    <property type="match status" value="1"/>
</dbReference>
<feature type="binding site" evidence="13">
    <location>
        <position position="49"/>
    </location>
    <ligand>
        <name>substrate</name>
    </ligand>
</feature>
<dbReference type="InterPro" id="IPR002912">
    <property type="entry name" value="ACT_dom"/>
</dbReference>
<dbReference type="FunFam" id="3.30.2130.10:FF:000001">
    <property type="entry name" value="Bifunctional aspartokinase/homoserine dehydrogenase"/>
    <property type="match status" value="1"/>
</dbReference>
<dbReference type="InterPro" id="IPR036393">
    <property type="entry name" value="AceGlu_kinase-like_sf"/>
</dbReference>
<evidence type="ECO:0000313" key="18">
    <source>
        <dbReference type="Proteomes" id="UP000602050"/>
    </source>
</evidence>
<evidence type="ECO:0000256" key="8">
    <source>
        <dbReference type="ARBA" id="ARBA00022777"/>
    </source>
</evidence>
<accession>A0A8J2ZPE0</accession>
<evidence type="ECO:0000313" key="17">
    <source>
        <dbReference type="EMBL" id="GGH69250.1"/>
    </source>
</evidence>
<dbReference type="InterPro" id="IPR001048">
    <property type="entry name" value="Asp/Glu/Uridylate_kinase"/>
</dbReference>
<dbReference type="InterPro" id="IPR005260">
    <property type="entry name" value="Asp_kin_monofn"/>
</dbReference>
<dbReference type="Pfam" id="PF00696">
    <property type="entry name" value="AA_kinase"/>
    <property type="match status" value="1"/>
</dbReference>
<evidence type="ECO:0000256" key="10">
    <source>
        <dbReference type="ARBA" id="ARBA00022915"/>
    </source>
</evidence>
<dbReference type="EC" id="2.7.2.4" evidence="14"/>
<dbReference type="UniPathway" id="UPA00050">
    <property type="reaction ID" value="UER00461"/>
</dbReference>
<dbReference type="CDD" id="cd04911">
    <property type="entry name" value="ACT_AKiii-YclM-BS_1"/>
    <property type="match status" value="1"/>
</dbReference>
<dbReference type="InterPro" id="IPR001341">
    <property type="entry name" value="Asp_kinase"/>
</dbReference>
<dbReference type="FunFam" id="3.40.1160.10:FF:000027">
    <property type="entry name" value="Aspartokinase"/>
    <property type="match status" value="1"/>
</dbReference>
<comment type="function">
    <text evidence="1">Catalyzes the phosphorylation of the beta-carboxyl group of aspartic acid with ATP to yield 4-phospho-L-aspartate, which is involved in the branched biosynthetic pathway leading to the biosynthesis of amino acids threonine, isoleucine and methionine.</text>
</comment>
<evidence type="ECO:0000256" key="5">
    <source>
        <dbReference type="ARBA" id="ARBA00010122"/>
    </source>
</evidence>
<dbReference type="EMBL" id="BMEV01000003">
    <property type="protein sequence ID" value="GGH69250.1"/>
    <property type="molecule type" value="Genomic_DNA"/>
</dbReference>
<sequence>MKVAKFGGSSVANGTQIKKVAEIIKQDQKRKFVVVSAPGKRYADDVKITDLLIAMGETYIKGEQYEGYYADVLARFKEIINELELDLALYAEIEKSIKTVLTEDLPDGMKLDRIKALGEDNSAKIVSSYLCKIGLNARYINPKEAGIIVSDDPGNAQILPESFDKIYQLRDVDGILVIPGFFGYTKEGKLVTFSRGGSDITGAIIAAGVKAEMYENFTDVNSVYTVNPAIVNNPKEISVLTYREMRELSYAGFSVFHDEALIPAIKEKIPICIKNTNNPKAKGTFVVAERELDDHVVSGIASDSGFVIIYVSKYLMNREIGFGRKLLQILEDERISFEHAPSGIDDMSVIIRERNLPPEKEEIVLRRIKEELHPDTVSLQRGIALIMVVGEGLVNTIGVAKQAVSAISNAKINIEMINQGSSEVSMMFGIKEEDLEPAVRSLYQSFFE</sequence>
<dbReference type="SUPFAM" id="SSF55021">
    <property type="entry name" value="ACT-like"/>
    <property type="match status" value="2"/>
</dbReference>
<dbReference type="AlphaFoldDB" id="A0A8J2ZPE0"/>
<dbReference type="UniPathway" id="UPA00034">
    <property type="reaction ID" value="UER00015"/>
</dbReference>
<comment type="catalytic activity">
    <reaction evidence="12 14">
        <text>L-aspartate + ATP = 4-phospho-L-aspartate + ADP</text>
        <dbReference type="Rhea" id="RHEA:23776"/>
        <dbReference type="ChEBI" id="CHEBI:29991"/>
        <dbReference type="ChEBI" id="CHEBI:30616"/>
        <dbReference type="ChEBI" id="CHEBI:57535"/>
        <dbReference type="ChEBI" id="CHEBI:456216"/>
        <dbReference type="EC" id="2.7.2.4"/>
    </reaction>
</comment>
<comment type="pathway">
    <text evidence="2 15">Amino-acid biosynthesis; L-lysine biosynthesis via DAP pathway; (S)-tetrahydrodipicolinate from L-aspartate: step 1/4.</text>
</comment>
<keyword evidence="10" id="KW-0220">Diaminopimelate biosynthesis</keyword>
<name>A0A8J2ZPE0_9BACI</name>
<dbReference type="InterPro" id="IPR035804">
    <property type="entry name" value="AKIII_YclM_N"/>
</dbReference>
<dbReference type="InterPro" id="IPR045865">
    <property type="entry name" value="ACT-like_dom_sf"/>
</dbReference>
<evidence type="ECO:0000256" key="11">
    <source>
        <dbReference type="ARBA" id="ARBA00023154"/>
    </source>
</evidence>
<feature type="binding site" evidence="13">
    <location>
        <position position="224"/>
    </location>
    <ligand>
        <name>ATP</name>
        <dbReference type="ChEBI" id="CHEBI:30616"/>
    </ligand>
</feature>
<evidence type="ECO:0000256" key="9">
    <source>
        <dbReference type="ARBA" id="ARBA00022840"/>
    </source>
</evidence>
<dbReference type="Pfam" id="PF22468">
    <property type="entry name" value="ACT_9"/>
    <property type="match status" value="1"/>
</dbReference>
<keyword evidence="15" id="KW-0028">Amino-acid biosynthesis</keyword>
<gene>
    <name evidence="17" type="ORF">GCM10010978_03050</name>
</gene>
<dbReference type="Proteomes" id="UP000602050">
    <property type="component" value="Unassembled WGS sequence"/>
</dbReference>
<keyword evidence="9 13" id="KW-0067">ATP-binding</keyword>
<dbReference type="InterPro" id="IPR054352">
    <property type="entry name" value="ACT_Aspartokinase"/>
</dbReference>
<dbReference type="CDD" id="cd04245">
    <property type="entry name" value="AAK_AKiii-YclM-BS"/>
    <property type="match status" value="1"/>
</dbReference>
<dbReference type="GO" id="GO:0005829">
    <property type="term" value="C:cytosol"/>
    <property type="evidence" value="ECO:0007669"/>
    <property type="project" value="TreeGrafter"/>
</dbReference>
<dbReference type="InterPro" id="IPR018042">
    <property type="entry name" value="Aspartate_kinase_CS"/>
</dbReference>
<keyword evidence="11" id="KW-0457">Lysine biosynthesis</keyword>
<dbReference type="NCBIfam" id="TIGR00657">
    <property type="entry name" value="asp_kinases"/>
    <property type="match status" value="1"/>
</dbReference>
<dbReference type="Gene3D" id="3.30.2130.10">
    <property type="entry name" value="VC0802-like"/>
    <property type="match status" value="1"/>
</dbReference>
<dbReference type="GO" id="GO:0009088">
    <property type="term" value="P:threonine biosynthetic process"/>
    <property type="evidence" value="ECO:0007669"/>
    <property type="project" value="UniProtKB-UniPathway"/>
</dbReference>
<dbReference type="CDD" id="cd04916">
    <property type="entry name" value="ACT_AKiii-YclM-BS_2"/>
    <property type="match status" value="1"/>
</dbReference>
<dbReference type="RefSeq" id="WP_188390601.1">
    <property type="nucleotide sequence ID" value="NZ_BMEV01000003.1"/>
</dbReference>
<dbReference type="GO" id="GO:0009089">
    <property type="term" value="P:lysine biosynthetic process via diaminopimelate"/>
    <property type="evidence" value="ECO:0007669"/>
    <property type="project" value="UniProtKB-UniPathway"/>
</dbReference>
<proteinExistence type="inferred from homology"/>
<keyword evidence="8 14" id="KW-0418">Kinase</keyword>